<reference evidence="3 4" key="1">
    <citation type="submission" date="2024-03" db="EMBL/GenBank/DDBJ databases">
        <title>Aureococcus anophagefferens CCMP1851 and Kratosvirus quantuckense: Draft genome of a second virus-susceptible host strain in the model system.</title>
        <authorList>
            <person name="Chase E."/>
            <person name="Truchon A.R."/>
            <person name="Schepens W."/>
            <person name="Wilhelm S.W."/>
        </authorList>
    </citation>
    <scope>NUCLEOTIDE SEQUENCE [LARGE SCALE GENOMIC DNA]</scope>
    <source>
        <strain evidence="3 4">CCMP1851</strain>
    </source>
</reference>
<organism evidence="3 4">
    <name type="scientific">Aureococcus anophagefferens</name>
    <name type="common">Harmful bloom alga</name>
    <dbReference type="NCBI Taxonomy" id="44056"/>
    <lineage>
        <taxon>Eukaryota</taxon>
        <taxon>Sar</taxon>
        <taxon>Stramenopiles</taxon>
        <taxon>Ochrophyta</taxon>
        <taxon>Pelagophyceae</taxon>
        <taxon>Pelagomonadales</taxon>
        <taxon>Pelagomonadaceae</taxon>
        <taxon>Aureococcus</taxon>
    </lineage>
</organism>
<evidence type="ECO:0000313" key="3">
    <source>
        <dbReference type="EMBL" id="KAK7232585.1"/>
    </source>
</evidence>
<proteinExistence type="predicted"/>
<protein>
    <recommendedName>
        <fullName evidence="2">RING-type domain-containing protein</fullName>
    </recommendedName>
</protein>
<dbReference type="SUPFAM" id="SSF57850">
    <property type="entry name" value="RING/U-box"/>
    <property type="match status" value="1"/>
</dbReference>
<dbReference type="Gene3D" id="3.30.40.10">
    <property type="entry name" value="Zinc/RING finger domain, C3HC4 (zinc finger)"/>
    <property type="match status" value="1"/>
</dbReference>
<dbReference type="PANTHER" id="PTHR12109">
    <property type="entry name" value="RING FINGER PROTEIN 141-RELATED"/>
    <property type="match status" value="1"/>
</dbReference>
<accession>A0ABR1FKI0</accession>
<keyword evidence="1" id="KW-0863">Zinc-finger</keyword>
<evidence type="ECO:0000256" key="1">
    <source>
        <dbReference type="PROSITE-ProRule" id="PRU00175"/>
    </source>
</evidence>
<keyword evidence="1" id="KW-0862">Zinc</keyword>
<dbReference type="PROSITE" id="PS50089">
    <property type="entry name" value="ZF_RING_2"/>
    <property type="match status" value="1"/>
</dbReference>
<dbReference type="InterPro" id="IPR047126">
    <property type="entry name" value="RNF141-like"/>
</dbReference>
<evidence type="ECO:0000259" key="2">
    <source>
        <dbReference type="PROSITE" id="PS50089"/>
    </source>
</evidence>
<dbReference type="Pfam" id="PF13920">
    <property type="entry name" value="zf-C3HC4_3"/>
    <property type="match status" value="1"/>
</dbReference>
<evidence type="ECO:0000313" key="4">
    <source>
        <dbReference type="Proteomes" id="UP001363151"/>
    </source>
</evidence>
<sequence length="224" mass="24023">MSMVLPVITAAAMGAGFARLTFLMFDLFEDENGGTMDARIAALDTLMRRMVKPKTIVTSADGDDATGVYRAAAWPAISVKDLFYAEVDKNCGPACVTHPEDQDEGPVKFVRESQFTKRLMTDEGAVEGDGDAAAAPERPSCDHGGEDGSCYICFERDMNSILLPCGHSGVCYQCAIENVARCETCPCCRQAVDQVVVYDAATKRRDADGNHVYSVIGPGAVKSS</sequence>
<name>A0ABR1FKI0_AURAN</name>
<dbReference type="Proteomes" id="UP001363151">
    <property type="component" value="Unassembled WGS sequence"/>
</dbReference>
<keyword evidence="4" id="KW-1185">Reference proteome</keyword>
<dbReference type="EMBL" id="JBBJCI010000367">
    <property type="protein sequence ID" value="KAK7232585.1"/>
    <property type="molecule type" value="Genomic_DNA"/>
</dbReference>
<dbReference type="InterPro" id="IPR001841">
    <property type="entry name" value="Znf_RING"/>
</dbReference>
<feature type="domain" description="RING-type" evidence="2">
    <location>
        <begin position="150"/>
        <end position="189"/>
    </location>
</feature>
<dbReference type="InterPro" id="IPR013083">
    <property type="entry name" value="Znf_RING/FYVE/PHD"/>
</dbReference>
<gene>
    <name evidence="3" type="ORF">SO694_00035027</name>
</gene>
<dbReference type="SMART" id="SM00184">
    <property type="entry name" value="RING"/>
    <property type="match status" value="1"/>
</dbReference>
<keyword evidence="1" id="KW-0479">Metal-binding</keyword>
<comment type="caution">
    <text evidence="3">The sequence shown here is derived from an EMBL/GenBank/DDBJ whole genome shotgun (WGS) entry which is preliminary data.</text>
</comment>